<name>A0A1H2EFD0_9GAMM</name>
<organism evidence="2 3">
    <name type="scientific">Halopseudomonas salegens</name>
    <dbReference type="NCBI Taxonomy" id="1434072"/>
    <lineage>
        <taxon>Bacteria</taxon>
        <taxon>Pseudomonadati</taxon>
        <taxon>Pseudomonadota</taxon>
        <taxon>Gammaproteobacteria</taxon>
        <taxon>Pseudomonadales</taxon>
        <taxon>Pseudomonadaceae</taxon>
        <taxon>Halopseudomonas</taxon>
    </lineage>
</organism>
<dbReference type="Pfam" id="PF03872">
    <property type="entry name" value="RseA_N"/>
    <property type="match status" value="1"/>
</dbReference>
<keyword evidence="3" id="KW-1185">Reference proteome</keyword>
<dbReference type="InterPro" id="IPR005572">
    <property type="entry name" value="Anti-sigma_E_RseA_N"/>
</dbReference>
<evidence type="ECO:0000313" key="3">
    <source>
        <dbReference type="Proteomes" id="UP000243924"/>
    </source>
</evidence>
<dbReference type="PANTHER" id="PTHR38104">
    <property type="match status" value="1"/>
</dbReference>
<protein>
    <submittedName>
        <fullName evidence="2">Anti sigma-E protein, RseA</fullName>
    </submittedName>
</protein>
<dbReference type="InterPro" id="IPR052383">
    <property type="entry name" value="Anti-sigma-E_RseA-like"/>
</dbReference>
<dbReference type="RefSeq" id="WP_092384069.1">
    <property type="nucleotide sequence ID" value="NZ_LT629787.1"/>
</dbReference>
<dbReference type="SUPFAM" id="SSF89069">
    <property type="entry name" value="N-terminal, cytoplasmic domain of anti-sigmaE factor RseA"/>
    <property type="match status" value="1"/>
</dbReference>
<dbReference type="Gene3D" id="1.10.10.880">
    <property type="entry name" value="Anti sigma-E protein RseA, N-terminal domain"/>
    <property type="match status" value="1"/>
</dbReference>
<accession>A0A1H2EFD0</accession>
<dbReference type="PANTHER" id="PTHR38104:SF1">
    <property type="entry name" value="ANTI-SIGMA-E FACTOR RSEA"/>
    <property type="match status" value="1"/>
</dbReference>
<evidence type="ECO:0000259" key="1">
    <source>
        <dbReference type="Pfam" id="PF03872"/>
    </source>
</evidence>
<dbReference type="OrthoDB" id="5734981at2"/>
<sequence length="203" mass="21806">MKSETMQESLSAVMDGEADELELRRFLQATEQDSALRERWRRYQLARAALHAEACQPRVDLSAGIAAALADEPVVSRPSSARRWMASGLGRAAVAASVTLAVLVGVRMTTLDSSVDTTTPLADVGDAAQEWSPAPVSGVGGSAMLTGFPRPTQGQMDQPQVQSPTAWHEQRIGSYLRQHAEHGAGFNMPHVLPYARAASLEGR</sequence>
<dbReference type="STRING" id="1434072.SAMN05216210_0636"/>
<dbReference type="InterPro" id="IPR036147">
    <property type="entry name" value="Anti-sigma_E_RseA_N_sf"/>
</dbReference>
<dbReference type="GO" id="GO:0016989">
    <property type="term" value="F:sigma factor antagonist activity"/>
    <property type="evidence" value="ECO:0007669"/>
    <property type="project" value="InterPro"/>
</dbReference>
<proteinExistence type="predicted"/>
<reference evidence="3" key="1">
    <citation type="submission" date="2016-10" db="EMBL/GenBank/DDBJ databases">
        <authorList>
            <person name="Varghese N."/>
            <person name="Submissions S."/>
        </authorList>
    </citation>
    <scope>NUCLEOTIDE SEQUENCE [LARGE SCALE GENOMIC DNA]</scope>
    <source>
        <strain evidence="3">CECT 8338</strain>
    </source>
</reference>
<dbReference type="CDD" id="cd16328">
    <property type="entry name" value="RseA_N"/>
    <property type="match status" value="1"/>
</dbReference>
<gene>
    <name evidence="2" type="ORF">SAMN05216210_0636</name>
</gene>
<dbReference type="EMBL" id="LT629787">
    <property type="protein sequence ID" value="SDT93438.1"/>
    <property type="molecule type" value="Genomic_DNA"/>
</dbReference>
<evidence type="ECO:0000313" key="2">
    <source>
        <dbReference type="EMBL" id="SDT93438.1"/>
    </source>
</evidence>
<dbReference type="AlphaFoldDB" id="A0A1H2EFD0"/>
<feature type="domain" description="Anti sigma-E protein RseA N-terminal" evidence="1">
    <location>
        <begin position="7"/>
        <end position="81"/>
    </location>
</feature>
<dbReference type="Proteomes" id="UP000243924">
    <property type="component" value="Chromosome I"/>
</dbReference>